<protein>
    <submittedName>
        <fullName evidence="1">HAD-IA family hydrolase</fullName>
    </submittedName>
</protein>
<name>A0A6I4IQ42_9SPHI</name>
<organism evidence="1 2">
    <name type="scientific">Mucilaginibacter aquatilis</name>
    <dbReference type="NCBI Taxonomy" id="1517760"/>
    <lineage>
        <taxon>Bacteria</taxon>
        <taxon>Pseudomonadati</taxon>
        <taxon>Bacteroidota</taxon>
        <taxon>Sphingobacteriia</taxon>
        <taxon>Sphingobacteriales</taxon>
        <taxon>Sphingobacteriaceae</taxon>
        <taxon>Mucilaginibacter</taxon>
    </lineage>
</organism>
<dbReference type="GO" id="GO:0016787">
    <property type="term" value="F:hydrolase activity"/>
    <property type="evidence" value="ECO:0007669"/>
    <property type="project" value="UniProtKB-KW"/>
</dbReference>
<dbReference type="NCBIfam" id="TIGR01549">
    <property type="entry name" value="HAD-SF-IA-v1"/>
    <property type="match status" value="1"/>
</dbReference>
<sequence>MPHYKHYSFDLWLTLIKSNPLFKQRRSLYFYENYNSLQKTLSEVEAIFRQVDVMCNCINERTGKNIDADEMYLMVISQMHNNQINLHSINTDELYQRMEALLFENLPKVYCDNTVAVLAAIKDSGASINILSNTGFIKGSTLRQILQQLGISQYIDFHLYSDELGISKPNPKFFQLMIDQAAILNTSITLKDIVHIGDNPIADIAGAEAMGLNAILINSNQKSITSLSNHEPSHLFPS</sequence>
<dbReference type="SUPFAM" id="SSF56784">
    <property type="entry name" value="HAD-like"/>
    <property type="match status" value="1"/>
</dbReference>
<reference evidence="1 2" key="1">
    <citation type="submission" date="2019-12" db="EMBL/GenBank/DDBJ databases">
        <title>Mucilaginibacter sp. HME9299 genome sequencing and assembly.</title>
        <authorList>
            <person name="Kang H."/>
            <person name="Kim H."/>
            <person name="Joh K."/>
        </authorList>
    </citation>
    <scope>NUCLEOTIDE SEQUENCE [LARGE SCALE GENOMIC DNA]</scope>
    <source>
        <strain evidence="1 2">HME9299</strain>
    </source>
</reference>
<keyword evidence="1" id="KW-0378">Hydrolase</keyword>
<evidence type="ECO:0000313" key="1">
    <source>
        <dbReference type="EMBL" id="MVN90424.1"/>
    </source>
</evidence>
<proteinExistence type="predicted"/>
<dbReference type="SFLD" id="SFLDS00003">
    <property type="entry name" value="Haloacid_Dehalogenase"/>
    <property type="match status" value="1"/>
</dbReference>
<evidence type="ECO:0000313" key="2">
    <source>
        <dbReference type="Proteomes" id="UP000434850"/>
    </source>
</evidence>
<gene>
    <name evidence="1" type="ORF">GO816_04725</name>
</gene>
<dbReference type="RefSeq" id="WP_157540215.1">
    <property type="nucleotide sequence ID" value="NZ_WQLA01000002.1"/>
</dbReference>
<dbReference type="InterPro" id="IPR006439">
    <property type="entry name" value="HAD-SF_hydro_IA"/>
</dbReference>
<dbReference type="OrthoDB" id="3669651at2"/>
<dbReference type="Proteomes" id="UP000434850">
    <property type="component" value="Unassembled WGS sequence"/>
</dbReference>
<dbReference type="AlphaFoldDB" id="A0A6I4IQ42"/>
<keyword evidence="2" id="KW-1185">Reference proteome</keyword>
<dbReference type="PANTHER" id="PTHR46191">
    <property type="match status" value="1"/>
</dbReference>
<dbReference type="Gene3D" id="1.10.150.400">
    <property type="match status" value="1"/>
</dbReference>
<dbReference type="Pfam" id="PF00702">
    <property type="entry name" value="Hydrolase"/>
    <property type="match status" value="1"/>
</dbReference>
<dbReference type="Gene3D" id="3.40.50.1000">
    <property type="entry name" value="HAD superfamily/HAD-like"/>
    <property type="match status" value="1"/>
</dbReference>
<dbReference type="EMBL" id="WQLA01000002">
    <property type="protein sequence ID" value="MVN90424.1"/>
    <property type="molecule type" value="Genomic_DNA"/>
</dbReference>
<accession>A0A6I4IQ42</accession>
<dbReference type="SFLD" id="SFLDG01129">
    <property type="entry name" value="C1.5:_HAD__Beta-PGM__Phosphata"/>
    <property type="match status" value="1"/>
</dbReference>
<dbReference type="PANTHER" id="PTHR46191:SF2">
    <property type="entry name" value="HALOACID DEHALOGENASE-LIKE HYDROLASE DOMAIN-CONTAINING PROTEIN 3"/>
    <property type="match status" value="1"/>
</dbReference>
<comment type="caution">
    <text evidence="1">The sequence shown here is derived from an EMBL/GenBank/DDBJ whole genome shotgun (WGS) entry which is preliminary data.</text>
</comment>
<dbReference type="InterPro" id="IPR023214">
    <property type="entry name" value="HAD_sf"/>
</dbReference>
<dbReference type="InterPro" id="IPR036412">
    <property type="entry name" value="HAD-like_sf"/>
</dbReference>
<dbReference type="InterPro" id="IPR051828">
    <property type="entry name" value="HAD-like_hydrolase_domain"/>
</dbReference>